<comment type="caution">
    <text evidence="15">The sequence shown here is derived from an EMBL/GenBank/DDBJ whole genome shotgun (WGS) entry which is preliminary data.</text>
</comment>
<keyword evidence="4 10" id="KW-0645">Protease</keyword>
<evidence type="ECO:0000256" key="10">
    <source>
        <dbReference type="PROSITE-ProRule" id="PRU01240"/>
    </source>
</evidence>
<dbReference type="PANTHER" id="PTHR43806:SF11">
    <property type="entry name" value="CEREVISIN-RELATED"/>
    <property type="match status" value="1"/>
</dbReference>
<evidence type="ECO:0000256" key="2">
    <source>
        <dbReference type="ARBA" id="ARBA00011073"/>
    </source>
</evidence>
<accession>A0ABU5RLZ8</accession>
<evidence type="ECO:0000259" key="14">
    <source>
        <dbReference type="Pfam" id="PF00082"/>
    </source>
</evidence>
<comment type="subcellular location">
    <subcellularLocation>
        <location evidence="1">Cell membrane</location>
        <topology evidence="1">Single-pass membrane protein</topology>
    </subcellularLocation>
</comment>
<dbReference type="PROSITE" id="PS00136">
    <property type="entry name" value="SUBTILASE_ASP"/>
    <property type="match status" value="1"/>
</dbReference>
<dbReference type="Pfam" id="PF00082">
    <property type="entry name" value="Peptidase_S8"/>
    <property type="match status" value="1"/>
</dbReference>
<evidence type="ECO:0000313" key="16">
    <source>
        <dbReference type="Proteomes" id="UP001304298"/>
    </source>
</evidence>
<keyword evidence="5 12" id="KW-0812">Transmembrane</keyword>
<evidence type="ECO:0000256" key="9">
    <source>
        <dbReference type="ARBA" id="ARBA00023136"/>
    </source>
</evidence>
<evidence type="ECO:0000256" key="1">
    <source>
        <dbReference type="ARBA" id="ARBA00004162"/>
    </source>
</evidence>
<keyword evidence="3" id="KW-1003">Cell membrane</keyword>
<evidence type="ECO:0000256" key="5">
    <source>
        <dbReference type="ARBA" id="ARBA00022692"/>
    </source>
</evidence>
<feature type="transmembrane region" description="Helical" evidence="12">
    <location>
        <begin position="330"/>
        <end position="350"/>
    </location>
</feature>
<evidence type="ECO:0000256" key="6">
    <source>
        <dbReference type="ARBA" id="ARBA00022801"/>
    </source>
</evidence>
<proteinExistence type="inferred from homology"/>
<dbReference type="InterPro" id="IPR000209">
    <property type="entry name" value="Peptidase_S8/S53_dom"/>
</dbReference>
<dbReference type="Gene3D" id="3.40.50.200">
    <property type="entry name" value="Peptidase S8/S53 domain"/>
    <property type="match status" value="1"/>
</dbReference>
<evidence type="ECO:0000313" key="15">
    <source>
        <dbReference type="EMBL" id="MEA5367218.1"/>
    </source>
</evidence>
<dbReference type="PANTHER" id="PTHR43806">
    <property type="entry name" value="PEPTIDASE S8"/>
    <property type="match status" value="1"/>
</dbReference>
<evidence type="ECO:0000256" key="12">
    <source>
        <dbReference type="SAM" id="Phobius"/>
    </source>
</evidence>
<dbReference type="InterPro" id="IPR050131">
    <property type="entry name" value="Peptidase_S8_subtilisin-like"/>
</dbReference>
<name>A0ABU5RLZ8_9PSEU</name>
<evidence type="ECO:0000256" key="13">
    <source>
        <dbReference type="SAM" id="SignalP"/>
    </source>
</evidence>
<dbReference type="RefSeq" id="WP_323337039.1">
    <property type="nucleotide sequence ID" value="NZ_JAYFSI010000020.1"/>
</dbReference>
<keyword evidence="16" id="KW-1185">Reference proteome</keyword>
<organism evidence="15 16">
    <name type="scientific">Amycolatopsis heterodermiae</name>
    <dbReference type="NCBI Taxonomy" id="3110235"/>
    <lineage>
        <taxon>Bacteria</taxon>
        <taxon>Bacillati</taxon>
        <taxon>Actinomycetota</taxon>
        <taxon>Actinomycetes</taxon>
        <taxon>Pseudonocardiales</taxon>
        <taxon>Pseudonocardiaceae</taxon>
        <taxon>Amycolatopsis</taxon>
    </lineage>
</organism>
<dbReference type="GO" id="GO:0006508">
    <property type="term" value="P:proteolysis"/>
    <property type="evidence" value="ECO:0007669"/>
    <property type="project" value="UniProtKB-KW"/>
</dbReference>
<dbReference type="InterPro" id="IPR023827">
    <property type="entry name" value="Peptidase_S8_Asp-AS"/>
</dbReference>
<keyword evidence="9 12" id="KW-0472">Membrane</keyword>
<dbReference type="SUPFAM" id="SSF52743">
    <property type="entry name" value="Subtilisin-like"/>
    <property type="match status" value="1"/>
</dbReference>
<keyword evidence="7 10" id="KW-0720">Serine protease</keyword>
<dbReference type="PRINTS" id="PR00723">
    <property type="entry name" value="SUBTILISIN"/>
</dbReference>
<dbReference type="InterPro" id="IPR015500">
    <property type="entry name" value="Peptidase_S8_subtilisin-rel"/>
</dbReference>
<reference evidence="15 16" key="1">
    <citation type="submission" date="2023-12" db="EMBL/GenBank/DDBJ databases">
        <title>Amycolatopsis sp. V23-08.</title>
        <authorList>
            <person name="Somphong A."/>
        </authorList>
    </citation>
    <scope>NUCLEOTIDE SEQUENCE [LARGE SCALE GENOMIC DNA]</scope>
    <source>
        <strain evidence="15 16">V23-08</strain>
    </source>
</reference>
<feature type="active site" description="Charge relay system" evidence="10">
    <location>
        <position position="58"/>
    </location>
</feature>
<evidence type="ECO:0000256" key="8">
    <source>
        <dbReference type="ARBA" id="ARBA00022989"/>
    </source>
</evidence>
<feature type="active site" description="Charge relay system" evidence="10">
    <location>
        <position position="252"/>
    </location>
</feature>
<feature type="active site" description="Charge relay system" evidence="10">
    <location>
        <position position="95"/>
    </location>
</feature>
<dbReference type="GO" id="GO:0008233">
    <property type="term" value="F:peptidase activity"/>
    <property type="evidence" value="ECO:0007669"/>
    <property type="project" value="UniProtKB-KW"/>
</dbReference>
<evidence type="ECO:0000256" key="11">
    <source>
        <dbReference type="RuleBase" id="RU003355"/>
    </source>
</evidence>
<dbReference type="Proteomes" id="UP001304298">
    <property type="component" value="Unassembled WGS sequence"/>
</dbReference>
<dbReference type="PROSITE" id="PS51892">
    <property type="entry name" value="SUBTILASE"/>
    <property type="match status" value="1"/>
</dbReference>
<evidence type="ECO:0000256" key="3">
    <source>
        <dbReference type="ARBA" id="ARBA00022475"/>
    </source>
</evidence>
<dbReference type="NCBIfam" id="TIGR03921">
    <property type="entry name" value="T7SS_mycosin"/>
    <property type="match status" value="1"/>
</dbReference>
<keyword evidence="13" id="KW-0732">Signal</keyword>
<feature type="signal peptide" evidence="13">
    <location>
        <begin position="1"/>
        <end position="23"/>
    </location>
</feature>
<feature type="chain" id="PRO_5047416318" evidence="13">
    <location>
        <begin position="24"/>
        <end position="361"/>
    </location>
</feature>
<feature type="domain" description="Peptidase S8/S53" evidence="14">
    <location>
        <begin position="49"/>
        <end position="300"/>
    </location>
</feature>
<protein>
    <submittedName>
        <fullName evidence="15">Type VII secretion-associated serine protease mycosin</fullName>
    </submittedName>
</protein>
<keyword evidence="6 10" id="KW-0378">Hydrolase</keyword>
<dbReference type="EMBL" id="JAYFSI010000020">
    <property type="protein sequence ID" value="MEA5367218.1"/>
    <property type="molecule type" value="Genomic_DNA"/>
</dbReference>
<dbReference type="InterPro" id="IPR036852">
    <property type="entry name" value="Peptidase_S8/S53_dom_sf"/>
</dbReference>
<sequence>MRKKLFFVLIAGMMLGLVTPASATGEREAEWPLDSQHLRAEQAWTTTRGHGITIAVLDSGCQADHPDLAGQVLAGTGFVGVAGDTGRSDRSRDSHGTSIAAIIAGSGKNDSGTGMIGLAPEARILPVRVTIDSETQPVSLAEGIIYAVDNGARIITISESTAVPDPNLRSAVGHALDRGVLIVAATGNNGQSGNPPSYPAYFPGVVAVTGVDPGNEFWPESQSGPQVTLAAPATDILTANNHGGYLRGDGTSYAAPFVAAAAALVWSKWPDLSAGQVIRQLTDTADRHSDATHDDRYGFGIVNPLKALTSSLTTASGIPAIAPVASSPEWQWPAIVIIVVFVAVIGGWFLRRKVFTRKGKP</sequence>
<dbReference type="InterPro" id="IPR023828">
    <property type="entry name" value="Peptidase_S8_Ser-AS"/>
</dbReference>
<dbReference type="InterPro" id="IPR023834">
    <property type="entry name" value="T7SS_pept_S8A_mycosin"/>
</dbReference>
<dbReference type="PROSITE" id="PS00138">
    <property type="entry name" value="SUBTILASE_SER"/>
    <property type="match status" value="1"/>
</dbReference>
<evidence type="ECO:0000256" key="7">
    <source>
        <dbReference type="ARBA" id="ARBA00022825"/>
    </source>
</evidence>
<comment type="similarity">
    <text evidence="2 10 11">Belongs to the peptidase S8 family.</text>
</comment>
<evidence type="ECO:0000256" key="4">
    <source>
        <dbReference type="ARBA" id="ARBA00022670"/>
    </source>
</evidence>
<gene>
    <name evidence="15" type="primary">mycP</name>
    <name evidence="15" type="ORF">VA596_47360</name>
</gene>
<keyword evidence="8 12" id="KW-1133">Transmembrane helix</keyword>